<proteinExistence type="predicted"/>
<evidence type="ECO:0000313" key="2">
    <source>
        <dbReference type="Proteomes" id="UP000324257"/>
    </source>
</evidence>
<keyword evidence="2" id="KW-1185">Reference proteome</keyword>
<gene>
    <name evidence="1" type="ORF">CPT_Pokken_036</name>
</gene>
<dbReference type="EMBL" id="MN062186">
    <property type="protein sequence ID" value="QEG09259.1"/>
    <property type="molecule type" value="Genomic_DNA"/>
</dbReference>
<name>A0A5B9N6T1_9CAUD</name>
<accession>A0A5B9N6T1</accession>
<organism evidence="1 2">
    <name type="scientific">Stenotrophomonas phage Pokken</name>
    <dbReference type="NCBI Taxonomy" id="2596674"/>
    <lineage>
        <taxon>Viruses</taxon>
        <taxon>Duplodnaviria</taxon>
        <taxon>Heunggongvirae</taxon>
        <taxon>Uroviricota</taxon>
        <taxon>Caudoviricetes</taxon>
        <taxon>Schitoviridae</taxon>
        <taxon>Pokkenvirus</taxon>
        <taxon>Pokkenvirus pokken</taxon>
    </lineage>
</organism>
<evidence type="ECO:0000313" key="1">
    <source>
        <dbReference type="EMBL" id="QEG09259.1"/>
    </source>
</evidence>
<protein>
    <submittedName>
        <fullName evidence="1">Uncharacterized protein</fullName>
    </submittedName>
</protein>
<dbReference type="Proteomes" id="UP000324257">
    <property type="component" value="Segment"/>
</dbReference>
<sequence>MKTFANLCMACNKQHVWALVHPMYASVCGDCVKTDPRVDWDESEEQYTLFGYCSCGERGPVNFGRHDTDYQYYCNGSPRCCP</sequence>
<reference evidence="2" key="1">
    <citation type="submission" date="2019-06" db="EMBL/GenBank/DDBJ databases">
        <title>The complete genome of Stenotrophomonas phage Pokken.</title>
        <authorList>
            <person name="Hayden A."/>
            <person name="Martinez N."/>
            <person name="Moreland R."/>
            <person name="Liu M."/>
            <person name="Gonzalez C.F."/>
            <person name="Ramsey J."/>
        </authorList>
    </citation>
    <scope>NUCLEOTIDE SEQUENCE [LARGE SCALE GENOMIC DNA]</scope>
</reference>